<sequence length="134" mass="14712">MNARTIGNLMTPWMADLVSRRADFARAIRALNDALAADDSRGKDVAADANSNGIADDVRQSTFDGDEVHVEVVIHDPRVCALITRLNEALYQDFLNQEIPFTSNQADKDELTRPLCHSLKVFIQIASAGKVKAS</sequence>
<reference evidence="1" key="1">
    <citation type="submission" date="2016-01" db="EMBL/GenBank/DDBJ databases">
        <authorList>
            <person name="Peeters C."/>
        </authorList>
    </citation>
    <scope>NUCLEOTIDE SEQUENCE</scope>
    <source>
        <strain evidence="1">LMG 29322</strain>
    </source>
</reference>
<comment type="caution">
    <text evidence="1">The sequence shown here is derived from an EMBL/GenBank/DDBJ whole genome shotgun (WGS) entry which is preliminary data.</text>
</comment>
<proteinExistence type="predicted"/>
<name>A0A157ZRW8_9BURK</name>
<keyword evidence="2" id="KW-1185">Reference proteome</keyword>
<dbReference type="STRING" id="1777140.AWB79_01270"/>
<evidence type="ECO:0000313" key="1">
    <source>
        <dbReference type="EMBL" id="SAK48258.1"/>
    </source>
</evidence>
<dbReference type="RefSeq" id="WP_061166555.1">
    <property type="nucleotide sequence ID" value="NZ_FCOA02000003.1"/>
</dbReference>
<accession>A0A157ZRW8</accession>
<dbReference type="Proteomes" id="UP000054851">
    <property type="component" value="Unassembled WGS sequence"/>
</dbReference>
<protein>
    <submittedName>
        <fullName evidence="1">Uncharacterized protein</fullName>
    </submittedName>
</protein>
<dbReference type="EMBL" id="FCOA02000003">
    <property type="protein sequence ID" value="SAK48258.1"/>
    <property type="molecule type" value="Genomic_DNA"/>
</dbReference>
<dbReference type="AlphaFoldDB" id="A0A157ZRW8"/>
<gene>
    <name evidence="1" type="ORF">AWB79_01270</name>
</gene>
<organism evidence="1 2">
    <name type="scientific">Caballeronia hypogeia</name>
    <dbReference type="NCBI Taxonomy" id="1777140"/>
    <lineage>
        <taxon>Bacteria</taxon>
        <taxon>Pseudomonadati</taxon>
        <taxon>Pseudomonadota</taxon>
        <taxon>Betaproteobacteria</taxon>
        <taxon>Burkholderiales</taxon>
        <taxon>Burkholderiaceae</taxon>
        <taxon>Caballeronia</taxon>
    </lineage>
</organism>
<evidence type="ECO:0000313" key="2">
    <source>
        <dbReference type="Proteomes" id="UP000054851"/>
    </source>
</evidence>